<dbReference type="GO" id="GO:0002250">
    <property type="term" value="P:adaptive immune response"/>
    <property type="evidence" value="ECO:0007669"/>
    <property type="project" value="UniProtKB-KW"/>
</dbReference>
<evidence type="ECO:0000256" key="4">
    <source>
        <dbReference type="SAM" id="SignalP"/>
    </source>
</evidence>
<gene>
    <name evidence="6" type="ORF">NDU88_003831</name>
</gene>
<sequence length="141" mass="16093">MRPVCIYLYGLLTVTGVLCQLTLLEFGPANLKPSETLRLTCKVTGSMSGNYCWHWVRQAPGKGLEWLARTCWEGSINYSQSLKDRLSITKDTAKNEFYLQMTGMRSEDTARYYGARDQHSERKEVGVHTNTAFEMSLMHSE</sequence>
<protein>
    <recommendedName>
        <fullName evidence="5">Immunoglobulin V-set domain-containing protein</fullName>
    </recommendedName>
</protein>
<dbReference type="Pfam" id="PF07686">
    <property type="entry name" value="V-set"/>
    <property type="match status" value="1"/>
</dbReference>
<dbReference type="SMART" id="SM00406">
    <property type="entry name" value="IGv"/>
    <property type="match status" value="1"/>
</dbReference>
<dbReference type="AlphaFoldDB" id="A0AAV7QB66"/>
<dbReference type="InterPro" id="IPR013783">
    <property type="entry name" value="Ig-like_fold"/>
</dbReference>
<dbReference type="PANTHER" id="PTHR23266">
    <property type="entry name" value="IMMUNOGLOBULIN HEAVY CHAIN"/>
    <property type="match status" value="1"/>
</dbReference>
<dbReference type="InterPro" id="IPR050199">
    <property type="entry name" value="IgHV"/>
</dbReference>
<dbReference type="InterPro" id="IPR036179">
    <property type="entry name" value="Ig-like_dom_sf"/>
</dbReference>
<keyword evidence="3" id="KW-1280">Immunoglobulin</keyword>
<evidence type="ECO:0000256" key="2">
    <source>
        <dbReference type="ARBA" id="ARBA00023130"/>
    </source>
</evidence>
<name>A0AAV7QB66_PLEWA</name>
<dbReference type="EMBL" id="JANPWB010000010">
    <property type="protein sequence ID" value="KAJ1137430.1"/>
    <property type="molecule type" value="Genomic_DNA"/>
</dbReference>
<comment type="caution">
    <text evidence="6">The sequence shown here is derived from an EMBL/GenBank/DDBJ whole genome shotgun (WGS) entry which is preliminary data.</text>
</comment>
<dbReference type="GO" id="GO:0005576">
    <property type="term" value="C:extracellular region"/>
    <property type="evidence" value="ECO:0007669"/>
    <property type="project" value="UniProtKB-ARBA"/>
</dbReference>
<proteinExistence type="predicted"/>
<keyword evidence="7" id="KW-1185">Reference proteome</keyword>
<dbReference type="Proteomes" id="UP001066276">
    <property type="component" value="Chromosome 6"/>
</dbReference>
<evidence type="ECO:0000256" key="3">
    <source>
        <dbReference type="ARBA" id="ARBA00043265"/>
    </source>
</evidence>
<dbReference type="Gene3D" id="2.60.40.10">
    <property type="entry name" value="Immunoglobulins"/>
    <property type="match status" value="1"/>
</dbReference>
<evidence type="ECO:0000313" key="7">
    <source>
        <dbReference type="Proteomes" id="UP001066276"/>
    </source>
</evidence>
<evidence type="ECO:0000259" key="5">
    <source>
        <dbReference type="SMART" id="SM00406"/>
    </source>
</evidence>
<evidence type="ECO:0000313" key="6">
    <source>
        <dbReference type="EMBL" id="KAJ1137430.1"/>
    </source>
</evidence>
<dbReference type="GO" id="GO:0019814">
    <property type="term" value="C:immunoglobulin complex"/>
    <property type="evidence" value="ECO:0007669"/>
    <property type="project" value="UniProtKB-KW"/>
</dbReference>
<feature type="chain" id="PRO_5043731397" description="Immunoglobulin V-set domain-containing protein" evidence="4">
    <location>
        <begin position="20"/>
        <end position="141"/>
    </location>
</feature>
<keyword evidence="2" id="KW-1064">Adaptive immunity</keyword>
<feature type="domain" description="Immunoglobulin V-set" evidence="5">
    <location>
        <begin position="36"/>
        <end position="116"/>
    </location>
</feature>
<evidence type="ECO:0000256" key="1">
    <source>
        <dbReference type="ARBA" id="ARBA00022859"/>
    </source>
</evidence>
<accession>A0AAV7QB66</accession>
<reference evidence="6" key="1">
    <citation type="journal article" date="2022" name="bioRxiv">
        <title>Sequencing and chromosome-scale assembly of the giantPleurodeles waltlgenome.</title>
        <authorList>
            <person name="Brown T."/>
            <person name="Elewa A."/>
            <person name="Iarovenko S."/>
            <person name="Subramanian E."/>
            <person name="Araus A.J."/>
            <person name="Petzold A."/>
            <person name="Susuki M."/>
            <person name="Suzuki K.-i.T."/>
            <person name="Hayashi T."/>
            <person name="Toyoda A."/>
            <person name="Oliveira C."/>
            <person name="Osipova E."/>
            <person name="Leigh N.D."/>
            <person name="Simon A."/>
            <person name="Yun M.H."/>
        </authorList>
    </citation>
    <scope>NUCLEOTIDE SEQUENCE</scope>
    <source>
        <strain evidence="6">20211129_DDA</strain>
        <tissue evidence="6">Liver</tissue>
    </source>
</reference>
<keyword evidence="4" id="KW-0732">Signal</keyword>
<organism evidence="6 7">
    <name type="scientific">Pleurodeles waltl</name>
    <name type="common">Iberian ribbed newt</name>
    <dbReference type="NCBI Taxonomy" id="8319"/>
    <lineage>
        <taxon>Eukaryota</taxon>
        <taxon>Metazoa</taxon>
        <taxon>Chordata</taxon>
        <taxon>Craniata</taxon>
        <taxon>Vertebrata</taxon>
        <taxon>Euteleostomi</taxon>
        <taxon>Amphibia</taxon>
        <taxon>Batrachia</taxon>
        <taxon>Caudata</taxon>
        <taxon>Salamandroidea</taxon>
        <taxon>Salamandridae</taxon>
        <taxon>Pleurodelinae</taxon>
        <taxon>Pleurodeles</taxon>
    </lineage>
</organism>
<dbReference type="InterPro" id="IPR013106">
    <property type="entry name" value="Ig_V-set"/>
</dbReference>
<dbReference type="SUPFAM" id="SSF48726">
    <property type="entry name" value="Immunoglobulin"/>
    <property type="match status" value="1"/>
</dbReference>
<keyword evidence="1" id="KW-0391">Immunity</keyword>
<feature type="signal peptide" evidence="4">
    <location>
        <begin position="1"/>
        <end position="19"/>
    </location>
</feature>